<feature type="compositionally biased region" description="Polar residues" evidence="2">
    <location>
        <begin position="458"/>
        <end position="467"/>
    </location>
</feature>
<feature type="compositionally biased region" description="Basic and acidic residues" evidence="2">
    <location>
        <begin position="158"/>
        <end position="169"/>
    </location>
</feature>
<dbReference type="InterPro" id="IPR012677">
    <property type="entry name" value="Nucleotide-bd_a/b_plait_sf"/>
</dbReference>
<evidence type="ECO:0000256" key="2">
    <source>
        <dbReference type="SAM" id="MobiDB-lite"/>
    </source>
</evidence>
<reference evidence="5" key="1">
    <citation type="submission" date="2013-09" db="EMBL/GenBank/DDBJ databases">
        <title>Corchorus olitorius genome sequencing.</title>
        <authorList>
            <person name="Alam M."/>
            <person name="Haque M.S."/>
            <person name="Islam M.S."/>
            <person name="Emdad E.M."/>
            <person name="Islam M.M."/>
            <person name="Ahmed B."/>
            <person name="Halim A."/>
            <person name="Hossen Q.M.M."/>
            <person name="Hossain M.Z."/>
            <person name="Ahmed R."/>
            <person name="Khan M.M."/>
            <person name="Islam R."/>
            <person name="Rashid M.M."/>
            <person name="Khan S.A."/>
            <person name="Rahman M.S."/>
            <person name="Alam M."/>
            <person name="Yahiya A.S."/>
            <person name="Khan M.S."/>
            <person name="Azam M.S."/>
            <person name="Haque T."/>
            <person name="Lashkar M.Z.H."/>
            <person name="Akhand A.I."/>
            <person name="Morshed G."/>
            <person name="Roy S."/>
            <person name="Uddin K.S."/>
            <person name="Rabeya T."/>
            <person name="Hossain A.S."/>
            <person name="Chowdhury A."/>
            <person name="Snigdha A.R."/>
            <person name="Mortoza M.S."/>
            <person name="Matin S.A."/>
            <person name="Hoque S.M.E."/>
            <person name="Islam M.K."/>
            <person name="Roy D.K."/>
            <person name="Haider R."/>
            <person name="Moosa M.M."/>
            <person name="Elias S.M."/>
            <person name="Hasan A.M."/>
            <person name="Jahan S."/>
            <person name="Shafiuddin M."/>
            <person name="Mahmood N."/>
            <person name="Shommy N.S."/>
        </authorList>
    </citation>
    <scope>NUCLEOTIDE SEQUENCE [LARGE SCALE GENOMIC DNA]</scope>
    <source>
        <strain evidence="5">cv. O-4</strain>
    </source>
</reference>
<name>A0A1R3IE13_9ROSI</name>
<dbReference type="PANTHER" id="PTHR14738:SF32">
    <property type="entry name" value="RNA BINDING (RRM_RBD_RNP MOTIFS) FAMILY PROTEIN"/>
    <property type="match status" value="1"/>
</dbReference>
<feature type="compositionally biased region" description="Basic and acidic residues" evidence="2">
    <location>
        <begin position="190"/>
        <end position="201"/>
    </location>
</feature>
<dbReference type="Gene3D" id="1.20.1390.10">
    <property type="entry name" value="PWI domain"/>
    <property type="match status" value="1"/>
</dbReference>
<accession>A0A1R3IE13</accession>
<keyword evidence="5" id="KW-1185">Reference proteome</keyword>
<feature type="compositionally biased region" description="Basic and acidic residues" evidence="2">
    <location>
        <begin position="444"/>
        <end position="456"/>
    </location>
</feature>
<dbReference type="AlphaFoldDB" id="A0A1R3IE13"/>
<feature type="compositionally biased region" description="Basic residues" evidence="2">
    <location>
        <begin position="170"/>
        <end position="189"/>
    </location>
</feature>
<dbReference type="PANTHER" id="PTHR14738">
    <property type="entry name" value="ZINC FINGER CCCH DOMAIN-CONTAINING PROTEIN 14"/>
    <property type="match status" value="1"/>
</dbReference>
<dbReference type="EMBL" id="AWUE01018374">
    <property type="protein sequence ID" value="OMO80829.1"/>
    <property type="molecule type" value="Genomic_DNA"/>
</dbReference>
<dbReference type="SMART" id="SM00360">
    <property type="entry name" value="RRM"/>
    <property type="match status" value="1"/>
</dbReference>
<dbReference type="OrthoDB" id="4726at2759"/>
<dbReference type="InterPro" id="IPR035979">
    <property type="entry name" value="RBD_domain_sf"/>
</dbReference>
<comment type="caution">
    <text evidence="4">The sequence shown here is derived from an EMBL/GenBank/DDBJ whole genome shotgun (WGS) entry which is preliminary data.</text>
</comment>
<dbReference type="PROSITE" id="PS50102">
    <property type="entry name" value="RRM"/>
    <property type="match status" value="1"/>
</dbReference>
<dbReference type="Gene3D" id="3.30.70.330">
    <property type="match status" value="1"/>
</dbReference>
<dbReference type="SUPFAM" id="SSF54928">
    <property type="entry name" value="RNA-binding domain, RBD"/>
    <property type="match status" value="1"/>
</dbReference>
<evidence type="ECO:0000313" key="4">
    <source>
        <dbReference type="EMBL" id="OMO80829.1"/>
    </source>
</evidence>
<gene>
    <name evidence="4" type="ORF">COLO4_23919</name>
</gene>
<evidence type="ECO:0000313" key="5">
    <source>
        <dbReference type="Proteomes" id="UP000187203"/>
    </source>
</evidence>
<feature type="region of interest" description="Disordered" evidence="2">
    <location>
        <begin position="102"/>
        <end position="132"/>
    </location>
</feature>
<dbReference type="InterPro" id="IPR000504">
    <property type="entry name" value="RRM_dom"/>
</dbReference>
<evidence type="ECO:0000259" key="3">
    <source>
        <dbReference type="PROSITE" id="PS50102"/>
    </source>
</evidence>
<protein>
    <recommendedName>
        <fullName evidence="3">RRM domain-containing protein</fullName>
    </recommendedName>
</protein>
<dbReference type="GO" id="GO:0005737">
    <property type="term" value="C:cytoplasm"/>
    <property type="evidence" value="ECO:0007669"/>
    <property type="project" value="TreeGrafter"/>
</dbReference>
<dbReference type="InterPro" id="IPR040366">
    <property type="entry name" value="Nab2/ZC3H14"/>
</dbReference>
<keyword evidence="1" id="KW-0694">RNA-binding</keyword>
<dbReference type="Proteomes" id="UP000187203">
    <property type="component" value="Unassembled WGS sequence"/>
</dbReference>
<sequence length="696" mass="76825">MGSVDRLDDLTFKLNFSGDGAAKLRERVKDKLKEFMGDYTDDTLVEYVIVLLKNGRRRDAARNELHVFLGDDSDSFISWLWDHLASNLDLYVSSQEHHVEEAAKTRSIMGRQSAGVDSNQLDSGSERGKSIKFVRNRHNREWKGLLRDAAEPPPLRSSEVENIHFEEKTHRRASRRRSSSPRSSQKKRSRSDGRQSIKREAVSQMTIDAPRRLLQFAVRDAVGTSKAPMSPKEPSSKRLRSVVSTSSGDLALPSRPRRIQSVARVPNAMATVLKAVAEAAEDVTKAKNAGSVFDRLGPGMDVFETHDRHPEFRAPLAENEEYEDFSQPLEHTESAYLEINEYAAQHDGNKTGLGSDNGLALNSLSDYEGYDDVVGHGVMDVSQTGTSSGKKGDNPRMLQYRVAKDDEFMRISRKKDHDHSTAAANTSRKMVNASVNVNTWKPPHFQDPREVTEVDSPKSFQESQGVASKSNIRVKMENGNPITAGNGNVKGAGDIQEMSQKTVQPASVPYASGRPSEDADSRTIFVSNVHFAATKDSLSRHFNKFGEVLKVVIVTDAATGQPKGSAYVEFMRKEAADNALSLDGTSFMSRILKVVKRSCAQQETAPVMTWPRIVRGSSFAGARFARTPFARGIPGAFRPRLPFKPGARSLQWKRDAQTTPVDVGVSVIGNNVSSPIGRSLTYVRTESKSEGKAGNS</sequence>
<proteinExistence type="predicted"/>
<organism evidence="4 5">
    <name type="scientific">Corchorus olitorius</name>
    <dbReference type="NCBI Taxonomy" id="93759"/>
    <lineage>
        <taxon>Eukaryota</taxon>
        <taxon>Viridiplantae</taxon>
        <taxon>Streptophyta</taxon>
        <taxon>Embryophyta</taxon>
        <taxon>Tracheophyta</taxon>
        <taxon>Spermatophyta</taxon>
        <taxon>Magnoliopsida</taxon>
        <taxon>eudicotyledons</taxon>
        <taxon>Gunneridae</taxon>
        <taxon>Pentapetalae</taxon>
        <taxon>rosids</taxon>
        <taxon>malvids</taxon>
        <taxon>Malvales</taxon>
        <taxon>Malvaceae</taxon>
        <taxon>Grewioideae</taxon>
        <taxon>Apeibeae</taxon>
        <taxon>Corchorus</taxon>
    </lineage>
</organism>
<dbReference type="GO" id="GO:0043488">
    <property type="term" value="P:regulation of mRNA stability"/>
    <property type="evidence" value="ECO:0007669"/>
    <property type="project" value="InterPro"/>
</dbReference>
<evidence type="ECO:0000256" key="1">
    <source>
        <dbReference type="PROSITE-ProRule" id="PRU00176"/>
    </source>
</evidence>
<dbReference type="GO" id="GO:0008143">
    <property type="term" value="F:poly(A) binding"/>
    <property type="evidence" value="ECO:0007669"/>
    <property type="project" value="InterPro"/>
</dbReference>
<dbReference type="GO" id="GO:0005634">
    <property type="term" value="C:nucleus"/>
    <property type="evidence" value="ECO:0007669"/>
    <property type="project" value="TreeGrafter"/>
</dbReference>
<feature type="region of interest" description="Disordered" evidence="2">
    <location>
        <begin position="440"/>
        <end position="467"/>
    </location>
</feature>
<dbReference type="Pfam" id="PF01480">
    <property type="entry name" value="PWI"/>
    <property type="match status" value="1"/>
</dbReference>
<dbReference type="Pfam" id="PF00076">
    <property type="entry name" value="RRM_1"/>
    <property type="match status" value="1"/>
</dbReference>
<dbReference type="FunFam" id="3.30.70.330:FF:000616">
    <property type="entry name" value="RNA binding (RRM/RBD/RNP motifs) family protein"/>
    <property type="match status" value="1"/>
</dbReference>
<dbReference type="FunFam" id="1.20.1390.10:FF:000005">
    <property type="entry name" value="RNA binding (RRM/RBD/RNP motifs) family protein"/>
    <property type="match status" value="1"/>
</dbReference>
<dbReference type="InterPro" id="IPR002483">
    <property type="entry name" value="PWI_dom"/>
</dbReference>
<feature type="region of interest" description="Disordered" evidence="2">
    <location>
        <begin position="144"/>
        <end position="205"/>
    </location>
</feature>
<feature type="domain" description="RRM" evidence="3">
    <location>
        <begin position="522"/>
        <end position="594"/>
    </location>
</feature>
<feature type="region of interest" description="Disordered" evidence="2">
    <location>
        <begin position="223"/>
        <end position="252"/>
    </location>
</feature>
<dbReference type="STRING" id="93759.A0A1R3IE13"/>